<evidence type="ECO:0000313" key="6">
    <source>
        <dbReference type="Proteomes" id="UP000078286"/>
    </source>
</evidence>
<proteinExistence type="predicted"/>
<feature type="domain" description="HTH deoR-type" evidence="4">
    <location>
        <begin position="5"/>
        <end position="61"/>
    </location>
</feature>
<dbReference type="Pfam" id="PF00455">
    <property type="entry name" value="DeoRC"/>
    <property type="match status" value="1"/>
</dbReference>
<sequence>MSQQRSERIGNILHYLWLHQQLSIQQAHELLNYADATLRRDFNYIALHYPGMERYHGGLRFNVNSADKEFVFDMKKNLNIEAKKQIALLARQKIQPHDFIILDSGTTCLELAKVLEIPARVVTTDVNIAHQMAQMSHLESYIIGGMIRPGYFTVGESLATDMLKTFTVDQAFISCDALSLDAGITNATLFEVGIKKTIIQRAKKVFLLADHSKFEQTNPYNISTLSCIHCVITDEHLPDSLFKRYRQAGVNLIR</sequence>
<dbReference type="Gene3D" id="3.40.50.1360">
    <property type="match status" value="1"/>
</dbReference>
<dbReference type="RefSeq" id="WP_064554994.1">
    <property type="nucleotide sequence ID" value="NZ_LXEO01000028.1"/>
</dbReference>
<dbReference type="InterPro" id="IPR037171">
    <property type="entry name" value="NagB/RpiA_transferase-like"/>
</dbReference>
<dbReference type="SMART" id="SM00420">
    <property type="entry name" value="HTH_DEOR"/>
    <property type="match status" value="1"/>
</dbReference>
<dbReference type="InterPro" id="IPR018356">
    <property type="entry name" value="Tscrpt_reg_HTH_DeoR_CS"/>
</dbReference>
<dbReference type="Proteomes" id="UP000078286">
    <property type="component" value="Unassembled WGS sequence"/>
</dbReference>
<dbReference type="GO" id="GO:0003700">
    <property type="term" value="F:DNA-binding transcription factor activity"/>
    <property type="evidence" value="ECO:0007669"/>
    <property type="project" value="InterPro"/>
</dbReference>
<keyword evidence="6" id="KW-1185">Reference proteome</keyword>
<gene>
    <name evidence="5" type="ORF">M979_2279</name>
</gene>
<dbReference type="PROSITE" id="PS51000">
    <property type="entry name" value="HTH_DEOR_2"/>
    <property type="match status" value="1"/>
</dbReference>
<evidence type="ECO:0000256" key="2">
    <source>
        <dbReference type="ARBA" id="ARBA00023125"/>
    </source>
</evidence>
<dbReference type="PROSITE" id="PS00894">
    <property type="entry name" value="HTH_DEOR_1"/>
    <property type="match status" value="1"/>
</dbReference>
<dbReference type="InterPro" id="IPR001034">
    <property type="entry name" value="DeoR_HTH"/>
</dbReference>
<dbReference type="EMBL" id="LXEO01000028">
    <property type="protein sequence ID" value="OAT17390.1"/>
    <property type="molecule type" value="Genomic_DNA"/>
</dbReference>
<keyword evidence="3" id="KW-0804">Transcription</keyword>
<dbReference type="SUPFAM" id="SSF100950">
    <property type="entry name" value="NagB/RpiA/CoA transferase-like"/>
    <property type="match status" value="1"/>
</dbReference>
<name>A0A1B7HP23_9ENTR</name>
<keyword evidence="1" id="KW-0805">Transcription regulation</keyword>
<organism evidence="5 6">
    <name type="scientific">Buttiauxella noackiae ATCC 51607</name>
    <dbReference type="NCBI Taxonomy" id="1354255"/>
    <lineage>
        <taxon>Bacteria</taxon>
        <taxon>Pseudomonadati</taxon>
        <taxon>Pseudomonadota</taxon>
        <taxon>Gammaproteobacteria</taxon>
        <taxon>Enterobacterales</taxon>
        <taxon>Enterobacteriaceae</taxon>
        <taxon>Buttiauxella</taxon>
    </lineage>
</organism>
<reference evidence="5 6" key="1">
    <citation type="submission" date="2016-04" db="EMBL/GenBank/DDBJ databases">
        <title>ATOL: Assembling a taxonomically balanced genome-scale reconstruction of the evolutionary history of the Enterobacteriaceae.</title>
        <authorList>
            <person name="Plunkett G.III."/>
            <person name="Neeno-Eckwall E.C."/>
            <person name="Glasner J.D."/>
            <person name="Perna N.T."/>
        </authorList>
    </citation>
    <scope>NUCLEOTIDE SEQUENCE [LARGE SCALE GENOMIC DNA]</scope>
    <source>
        <strain evidence="5 6">ATCC 51607</strain>
    </source>
</reference>
<evidence type="ECO:0000256" key="3">
    <source>
        <dbReference type="ARBA" id="ARBA00023163"/>
    </source>
</evidence>
<comment type="caution">
    <text evidence="5">The sequence shown here is derived from an EMBL/GenBank/DDBJ whole genome shotgun (WGS) entry which is preliminary data.</text>
</comment>
<accession>A0A1B7HP23</accession>
<dbReference type="InterPro" id="IPR050313">
    <property type="entry name" value="Carb_Metab_HTH_regulators"/>
</dbReference>
<evidence type="ECO:0000256" key="1">
    <source>
        <dbReference type="ARBA" id="ARBA00023015"/>
    </source>
</evidence>
<dbReference type="Pfam" id="PF08220">
    <property type="entry name" value="HTH_DeoR"/>
    <property type="match status" value="1"/>
</dbReference>
<evidence type="ECO:0000313" key="5">
    <source>
        <dbReference type="EMBL" id="OAT17390.1"/>
    </source>
</evidence>
<dbReference type="GO" id="GO:0003677">
    <property type="term" value="F:DNA binding"/>
    <property type="evidence" value="ECO:0007669"/>
    <property type="project" value="UniProtKB-KW"/>
</dbReference>
<dbReference type="PANTHER" id="PTHR30363:SF24">
    <property type="entry name" value="SGC REGION TRANSCRIPTIONAL REGULATOR-RELATED"/>
    <property type="match status" value="1"/>
</dbReference>
<dbReference type="PATRIC" id="fig|1354255.3.peg.2357"/>
<dbReference type="PANTHER" id="PTHR30363">
    <property type="entry name" value="HTH-TYPE TRANSCRIPTIONAL REGULATOR SRLR-RELATED"/>
    <property type="match status" value="1"/>
</dbReference>
<dbReference type="InterPro" id="IPR014036">
    <property type="entry name" value="DeoR-like_C"/>
</dbReference>
<evidence type="ECO:0000259" key="4">
    <source>
        <dbReference type="PROSITE" id="PS51000"/>
    </source>
</evidence>
<dbReference type="AlphaFoldDB" id="A0A1B7HP23"/>
<protein>
    <submittedName>
        <fullName evidence="5">Putative regulatory protein</fullName>
    </submittedName>
</protein>
<dbReference type="SMART" id="SM01134">
    <property type="entry name" value="DeoRC"/>
    <property type="match status" value="1"/>
</dbReference>
<keyword evidence="2" id="KW-0238">DNA-binding</keyword>